<dbReference type="Proteomes" id="UP000298660">
    <property type="component" value="Chromosome"/>
</dbReference>
<comment type="similarity">
    <text evidence="1 2">Belongs to the BolA/IbaG family.</text>
</comment>
<evidence type="ECO:0000313" key="3">
    <source>
        <dbReference type="EMBL" id="QCI17778.1"/>
    </source>
</evidence>
<dbReference type="OrthoDB" id="9812890at2"/>
<dbReference type="EMBL" id="CP034891">
    <property type="protein sequence ID" value="QCI17778.1"/>
    <property type="molecule type" value="Genomic_DNA"/>
</dbReference>
<dbReference type="SUPFAM" id="SSF82657">
    <property type="entry name" value="BolA-like"/>
    <property type="match status" value="1"/>
</dbReference>
<dbReference type="PIRSF" id="PIRSF003113">
    <property type="entry name" value="BolA"/>
    <property type="match status" value="1"/>
</dbReference>
<reference evidence="3 4" key="2">
    <citation type="submission" date="2019-05" db="EMBL/GenBank/DDBJ databases">
        <title>Genome evolution of the obligate endosymbiont Buchnera aphidicola.</title>
        <authorList>
            <person name="Moran N.A."/>
        </authorList>
    </citation>
    <scope>NUCLEOTIDE SEQUENCE [LARGE SCALE GENOMIC DNA]</scope>
    <source>
        <strain evidence="3 4">Ala</strain>
    </source>
</reference>
<name>A0A4D6XSK5_9GAMM</name>
<evidence type="ECO:0000256" key="2">
    <source>
        <dbReference type="RuleBase" id="RU003860"/>
    </source>
</evidence>
<protein>
    <submittedName>
        <fullName evidence="3">BolA family transcriptional regulator</fullName>
    </submittedName>
</protein>
<dbReference type="AlphaFoldDB" id="A0A4D6XSK5"/>
<dbReference type="InterPro" id="IPR036065">
    <property type="entry name" value="BolA-like_sf"/>
</dbReference>
<gene>
    <name evidence="3" type="ORF">D9V61_01955</name>
</gene>
<dbReference type="InterPro" id="IPR002634">
    <property type="entry name" value="BolA"/>
</dbReference>
<evidence type="ECO:0000256" key="1">
    <source>
        <dbReference type="ARBA" id="ARBA00005578"/>
    </source>
</evidence>
<dbReference type="RefSeq" id="WP_158339564.1">
    <property type="nucleotide sequence ID" value="NZ_CP034891.1"/>
</dbReference>
<evidence type="ECO:0000313" key="4">
    <source>
        <dbReference type="Proteomes" id="UP000298660"/>
    </source>
</evidence>
<sequence>MDNQDIKSLLITKLNLENAYITGDSNHIEIIAIGDIFKGASQVKRQQIVYTPLIKIITEKHIHAVSIISYTPKEWEQNKKINNSNHLLK</sequence>
<accession>A0A4D6XSK5</accession>
<organism evidence="3 4">
    <name type="scientific">Buchnera aphidicola</name>
    <name type="common">Acyrthosiphon lactucae</name>
    <dbReference type="NCBI Taxonomy" id="1241832"/>
    <lineage>
        <taxon>Bacteria</taxon>
        <taxon>Pseudomonadati</taxon>
        <taxon>Pseudomonadota</taxon>
        <taxon>Gammaproteobacteria</taxon>
        <taxon>Enterobacterales</taxon>
        <taxon>Erwiniaceae</taxon>
        <taxon>Buchnera</taxon>
    </lineage>
</organism>
<dbReference type="PANTHER" id="PTHR46229:SF4">
    <property type="entry name" value="ACID STRESS PROTEIN IBAG"/>
    <property type="match status" value="1"/>
</dbReference>
<dbReference type="PANTHER" id="PTHR46229">
    <property type="entry name" value="BOLA TRANSCRIPTION REGULATOR"/>
    <property type="match status" value="1"/>
</dbReference>
<reference evidence="3 4" key="1">
    <citation type="submission" date="2018-12" db="EMBL/GenBank/DDBJ databases">
        <authorList>
            <person name="Chong R.A."/>
        </authorList>
    </citation>
    <scope>NUCLEOTIDE SEQUENCE [LARGE SCALE GENOMIC DNA]</scope>
    <source>
        <strain evidence="3 4">Ala</strain>
    </source>
</reference>
<dbReference type="Gene3D" id="3.30.300.90">
    <property type="entry name" value="BolA-like"/>
    <property type="match status" value="1"/>
</dbReference>
<dbReference type="Pfam" id="PF01722">
    <property type="entry name" value="BolA"/>
    <property type="match status" value="1"/>
</dbReference>
<proteinExistence type="inferred from homology"/>
<dbReference type="InterPro" id="IPR050961">
    <property type="entry name" value="BolA/IbaG_stress_morph_reg"/>
</dbReference>